<evidence type="ECO:0000313" key="3">
    <source>
        <dbReference type="Proteomes" id="UP000199111"/>
    </source>
</evidence>
<sequence>MSVTPGIYRLLGCAVIAVSVAALTPPTAHAAESADLTLPDTRVTVREDPADPLKVTSYTVGNVAYLRRDAGFAKQTGYQEITVGPKGGMAVAVPTSYSGGRDSVLLADLVANSSTKIQTVDKPLVAKFAHWTRNGGKAVLTVQRKNGTAWETTGFVVVDATAKTARRVNVTGVDRTARFRWSPDGADVVAAYQGGTRFYGQDGAVRRTLLRTGVPAGGEDVFSPSGKALMTWCPVTYTEHVCLWSRTSGKLAAKVNVQPKALLGWWDDKHFLAVVPSAGSYRVVVVDLKGKAVRVLAAISAEDWDKKLYLSYTRR</sequence>
<reference evidence="3" key="1">
    <citation type="submission" date="2016-10" db="EMBL/GenBank/DDBJ databases">
        <authorList>
            <person name="Varghese N."/>
            <person name="Submissions S."/>
        </authorList>
    </citation>
    <scope>NUCLEOTIDE SEQUENCE [LARGE SCALE GENOMIC DNA]</scope>
    <source>
        <strain evidence="3">CGMCC 4.2126</strain>
    </source>
</reference>
<dbReference type="RefSeq" id="WP_143120901.1">
    <property type="nucleotide sequence ID" value="NZ_FOQY01000007.1"/>
</dbReference>
<dbReference type="Gene3D" id="2.120.10.30">
    <property type="entry name" value="TolB, C-terminal domain"/>
    <property type="match status" value="1"/>
</dbReference>
<feature type="chain" id="PRO_5011543862" description="WD40-like Beta Propeller Repeat" evidence="1">
    <location>
        <begin position="31"/>
        <end position="315"/>
    </location>
</feature>
<dbReference type="InterPro" id="IPR011042">
    <property type="entry name" value="6-blade_b-propeller_TolB-like"/>
</dbReference>
<feature type="signal peptide" evidence="1">
    <location>
        <begin position="1"/>
        <end position="30"/>
    </location>
</feature>
<evidence type="ECO:0000256" key="1">
    <source>
        <dbReference type="SAM" id="SignalP"/>
    </source>
</evidence>
<organism evidence="2 3">
    <name type="scientific">Streptosporangium canum</name>
    <dbReference type="NCBI Taxonomy" id="324952"/>
    <lineage>
        <taxon>Bacteria</taxon>
        <taxon>Bacillati</taxon>
        <taxon>Actinomycetota</taxon>
        <taxon>Actinomycetes</taxon>
        <taxon>Streptosporangiales</taxon>
        <taxon>Streptosporangiaceae</taxon>
        <taxon>Streptosporangium</taxon>
    </lineage>
</organism>
<evidence type="ECO:0000313" key="2">
    <source>
        <dbReference type="EMBL" id="SFJ18268.1"/>
    </source>
</evidence>
<evidence type="ECO:0008006" key="4">
    <source>
        <dbReference type="Google" id="ProtNLM"/>
    </source>
</evidence>
<proteinExistence type="predicted"/>
<dbReference type="EMBL" id="FOQY01000007">
    <property type="protein sequence ID" value="SFJ18268.1"/>
    <property type="molecule type" value="Genomic_DNA"/>
</dbReference>
<protein>
    <recommendedName>
        <fullName evidence="4">WD40-like Beta Propeller Repeat</fullName>
    </recommendedName>
</protein>
<keyword evidence="3" id="KW-1185">Reference proteome</keyword>
<accession>A0A1I3P9N9</accession>
<name>A0A1I3P9N9_9ACTN</name>
<dbReference type="Proteomes" id="UP000199111">
    <property type="component" value="Unassembled WGS sequence"/>
</dbReference>
<dbReference type="SUPFAM" id="SSF69304">
    <property type="entry name" value="Tricorn protease N-terminal domain"/>
    <property type="match status" value="1"/>
</dbReference>
<keyword evidence="1" id="KW-0732">Signal</keyword>
<dbReference type="GeneID" id="96298270"/>
<gene>
    <name evidence="2" type="ORF">SAMN05216275_10716</name>
</gene>
<dbReference type="AlphaFoldDB" id="A0A1I3P9N9"/>